<proteinExistence type="predicted"/>
<reference evidence="2" key="1">
    <citation type="journal article" date="2020" name="Stud. Mycol.">
        <title>101 Dothideomycetes genomes: a test case for predicting lifestyles and emergence of pathogens.</title>
        <authorList>
            <person name="Haridas S."/>
            <person name="Albert R."/>
            <person name="Binder M."/>
            <person name="Bloem J."/>
            <person name="Labutti K."/>
            <person name="Salamov A."/>
            <person name="Andreopoulos B."/>
            <person name="Baker S."/>
            <person name="Barry K."/>
            <person name="Bills G."/>
            <person name="Bluhm B."/>
            <person name="Cannon C."/>
            <person name="Castanera R."/>
            <person name="Culley D."/>
            <person name="Daum C."/>
            <person name="Ezra D."/>
            <person name="Gonzalez J."/>
            <person name="Henrissat B."/>
            <person name="Kuo A."/>
            <person name="Liang C."/>
            <person name="Lipzen A."/>
            <person name="Lutzoni F."/>
            <person name="Magnuson J."/>
            <person name="Mondo S."/>
            <person name="Nolan M."/>
            <person name="Ohm R."/>
            <person name="Pangilinan J."/>
            <person name="Park H.-J."/>
            <person name="Ramirez L."/>
            <person name="Alfaro M."/>
            <person name="Sun H."/>
            <person name="Tritt A."/>
            <person name="Yoshinaga Y."/>
            <person name="Zwiers L.-H."/>
            <person name="Turgeon B."/>
            <person name="Goodwin S."/>
            <person name="Spatafora J."/>
            <person name="Crous P."/>
            <person name="Grigoriev I."/>
        </authorList>
    </citation>
    <scope>NUCLEOTIDE SEQUENCE</scope>
    <source>
        <strain evidence="2">CBS 121739</strain>
    </source>
</reference>
<dbReference type="EMBL" id="ML996584">
    <property type="protein sequence ID" value="KAF2753292.1"/>
    <property type="molecule type" value="Genomic_DNA"/>
</dbReference>
<dbReference type="RefSeq" id="XP_033595743.1">
    <property type="nucleotide sequence ID" value="XM_033745837.1"/>
</dbReference>
<feature type="compositionally biased region" description="Polar residues" evidence="1">
    <location>
        <begin position="90"/>
        <end position="103"/>
    </location>
</feature>
<dbReference type="AlphaFoldDB" id="A0A6A6VRS2"/>
<protein>
    <submittedName>
        <fullName evidence="2">Uncharacterized protein</fullName>
    </submittedName>
</protein>
<organism evidence="2 3">
    <name type="scientific">Pseudovirgaria hyperparasitica</name>
    <dbReference type="NCBI Taxonomy" id="470096"/>
    <lineage>
        <taxon>Eukaryota</taxon>
        <taxon>Fungi</taxon>
        <taxon>Dikarya</taxon>
        <taxon>Ascomycota</taxon>
        <taxon>Pezizomycotina</taxon>
        <taxon>Dothideomycetes</taxon>
        <taxon>Dothideomycetes incertae sedis</taxon>
        <taxon>Acrospermales</taxon>
        <taxon>Acrospermaceae</taxon>
        <taxon>Pseudovirgaria</taxon>
    </lineage>
</organism>
<dbReference type="Proteomes" id="UP000799437">
    <property type="component" value="Unassembled WGS sequence"/>
</dbReference>
<feature type="region of interest" description="Disordered" evidence="1">
    <location>
        <begin position="90"/>
        <end position="114"/>
    </location>
</feature>
<name>A0A6A6VRS2_9PEZI</name>
<evidence type="ECO:0000313" key="2">
    <source>
        <dbReference type="EMBL" id="KAF2753292.1"/>
    </source>
</evidence>
<dbReference type="OrthoDB" id="3642826at2759"/>
<sequence length="324" mass="34447">MTLESTYVFNYVGHSLDSASYGTGIIPQDFLYQIHERTCTAGEWHGDVTVLVLVKLVYASINPNEAAVGVLQLSKLESSLSPSITATHFNNSPNTLTGGQQLIGNDATDGTPRQTGIVDSPELEGVLCSPPILTLGSHTVTGTAATQYYFRPGAVLISGSSSYIPTVATPVPMLNVDDTKYPLQPGNSIIIQGQRLVAGCTRTSNRRSQVHSNTWIWNELCDRGQYLIPDGQIIVANLTMSLTPFATALVINSATTTLLSPQSQATNAPLLSLNGQTIAADPQTAYTIDGQTSTTSDASPDLDSATTTYQILAPSVHIYSLKSP</sequence>
<accession>A0A6A6VRS2</accession>
<evidence type="ECO:0000313" key="3">
    <source>
        <dbReference type="Proteomes" id="UP000799437"/>
    </source>
</evidence>
<keyword evidence="3" id="KW-1185">Reference proteome</keyword>
<evidence type="ECO:0000256" key="1">
    <source>
        <dbReference type="SAM" id="MobiDB-lite"/>
    </source>
</evidence>
<gene>
    <name evidence="2" type="ORF">EJ05DRAFT_490019</name>
</gene>
<dbReference type="GeneID" id="54486891"/>